<keyword evidence="3" id="KW-1185">Reference proteome</keyword>
<protein>
    <submittedName>
        <fullName evidence="2">Uncharacterized protein</fullName>
    </submittedName>
</protein>
<reference evidence="3" key="1">
    <citation type="submission" date="2014-01" db="EMBL/GenBank/DDBJ databases">
        <title>The Genome Sequence of Anopheles farauti FAR1 (V2).</title>
        <authorList>
            <consortium name="The Broad Institute Genomics Platform"/>
            <person name="Neafsey D.E."/>
            <person name="Besansky N."/>
            <person name="Howell P."/>
            <person name="Walton C."/>
            <person name="Young S.K."/>
            <person name="Zeng Q."/>
            <person name="Gargeya S."/>
            <person name="Fitzgerald M."/>
            <person name="Haas B."/>
            <person name="Abouelleil A."/>
            <person name="Allen A.W."/>
            <person name="Alvarado L."/>
            <person name="Arachchi H.M."/>
            <person name="Berlin A.M."/>
            <person name="Chapman S.B."/>
            <person name="Gainer-Dewar J."/>
            <person name="Goldberg J."/>
            <person name="Griggs A."/>
            <person name="Gujja S."/>
            <person name="Hansen M."/>
            <person name="Howarth C."/>
            <person name="Imamovic A."/>
            <person name="Ireland A."/>
            <person name="Larimer J."/>
            <person name="McCowan C."/>
            <person name="Murphy C."/>
            <person name="Pearson M."/>
            <person name="Poon T.W."/>
            <person name="Priest M."/>
            <person name="Roberts A."/>
            <person name="Saif S."/>
            <person name="Shea T."/>
            <person name="Sisk P."/>
            <person name="Sykes S."/>
            <person name="Wortman J."/>
            <person name="Nusbaum C."/>
            <person name="Birren B."/>
        </authorList>
    </citation>
    <scope>NUCLEOTIDE SEQUENCE [LARGE SCALE GENOMIC DNA]</scope>
    <source>
        <strain evidence="3">FAR1</strain>
    </source>
</reference>
<accession>A0A182QWR7</accession>
<keyword evidence="1" id="KW-1133">Transmembrane helix</keyword>
<dbReference type="VEuPathDB" id="VectorBase:AFAF018420"/>
<keyword evidence="1" id="KW-0812">Transmembrane</keyword>
<dbReference type="AlphaFoldDB" id="A0A182QWR7"/>
<dbReference type="Proteomes" id="UP000075886">
    <property type="component" value="Unassembled WGS sequence"/>
</dbReference>
<name>A0A182QWR7_9DIPT</name>
<evidence type="ECO:0000313" key="2">
    <source>
        <dbReference type="EnsemblMetazoa" id="AFAF018420-PA"/>
    </source>
</evidence>
<keyword evidence="1" id="KW-0472">Membrane</keyword>
<organism evidence="2 3">
    <name type="scientific">Anopheles farauti</name>
    <dbReference type="NCBI Taxonomy" id="69004"/>
    <lineage>
        <taxon>Eukaryota</taxon>
        <taxon>Metazoa</taxon>
        <taxon>Ecdysozoa</taxon>
        <taxon>Arthropoda</taxon>
        <taxon>Hexapoda</taxon>
        <taxon>Insecta</taxon>
        <taxon>Pterygota</taxon>
        <taxon>Neoptera</taxon>
        <taxon>Endopterygota</taxon>
        <taxon>Diptera</taxon>
        <taxon>Nematocera</taxon>
        <taxon>Culicoidea</taxon>
        <taxon>Culicidae</taxon>
        <taxon>Anophelinae</taxon>
        <taxon>Anopheles</taxon>
    </lineage>
</organism>
<proteinExistence type="predicted"/>
<evidence type="ECO:0000256" key="1">
    <source>
        <dbReference type="SAM" id="Phobius"/>
    </source>
</evidence>
<evidence type="ECO:0000313" key="3">
    <source>
        <dbReference type="Proteomes" id="UP000075886"/>
    </source>
</evidence>
<dbReference type="EMBL" id="AXCN02000828">
    <property type="status" value="NOT_ANNOTATED_CDS"/>
    <property type="molecule type" value="Genomic_DNA"/>
</dbReference>
<dbReference type="EnsemblMetazoa" id="AFAF018420-RA">
    <property type="protein sequence ID" value="AFAF018420-PA"/>
    <property type="gene ID" value="AFAF018420"/>
</dbReference>
<feature type="transmembrane region" description="Helical" evidence="1">
    <location>
        <begin position="75"/>
        <end position="101"/>
    </location>
</feature>
<reference evidence="2" key="2">
    <citation type="submission" date="2020-05" db="UniProtKB">
        <authorList>
            <consortium name="EnsemblMetazoa"/>
        </authorList>
    </citation>
    <scope>IDENTIFICATION</scope>
    <source>
        <strain evidence="2">FAR1</strain>
    </source>
</reference>
<sequence length="138" mass="13925">MAVWLSVSKYILLTSQSGAVTLPPSGRLTGSVLPRELFGLSCTSASKRGSVSSEGTTAVGGGKGPPAPEDVVLSYQLLLVGADVVVVVVVVVLVAVADFILLSSAASGFGEVSNFECVFVSESGAGGVVVPNTMLPRQ</sequence>